<sequence>MPFAYRPLGKHQIRLLKPRGLSFDALGYDLIHVDITTKIEYSALSYTWGAPGDSHVIQLDGEWFPVRENLYDALQAIDFRRRNKATASMVKSYIWIDAICINQGKDEEALAERSLQITMMTRIYEQASTILVWLGNPQNEMHNRSAFRKMKEFNQRRLVIMAKNRPYRPWWWPHKAKLPDNDNNTFLASMAATDRTVFDVEGSDTHNAWLGICAIFRSQWWTRTWIFQEATVPEKLVQQHIAGTQWRNFESKVKFLCGKETASWTELQGTVMVAKHIQDTHQRGTEFIQGAHTAANSLLAFRVSRVQNRLLSFLEILELFRPTECFDPRDKIYAPLCLAAENVRLVIKPDYSSTNTVHYVYLDVVRFGISQAGKSLVFLGHACWTPHLSRPFPADWRLTEIPSWVPNWHEPIDFYPIPKVLYIENKISARAFAPYDRRNTQAMSNKQQQVRTFNATGDSACSAQIYESQLHIKGIFCGTIKDVMPAIRLYALGTFAEKSRRWESGSKGRYPTGEAFSQALNRTQVMDLKENWRGRPCERGGDIDTKLLSKLSTDLDAASIGAQSRMKSAFLRATRGRNVCLLEDAYLGMVPVLAEIGDRIFAFLGGQVLYTLRPDSSRPGHYLYIGETYIHGLMDGEVMRRVEVGQARVEELVLV</sequence>
<dbReference type="Pfam" id="PF26639">
    <property type="entry name" value="Het-6_barrel"/>
    <property type="match status" value="1"/>
</dbReference>
<proteinExistence type="predicted"/>
<keyword evidence="3" id="KW-1185">Reference proteome</keyword>
<evidence type="ECO:0000313" key="2">
    <source>
        <dbReference type="EMBL" id="CZR56300.1"/>
    </source>
</evidence>
<dbReference type="Pfam" id="PF06985">
    <property type="entry name" value="HET"/>
    <property type="match status" value="1"/>
</dbReference>
<dbReference type="OrthoDB" id="5416609at2759"/>
<gene>
    <name evidence="2" type="ORF">PAC_06188</name>
</gene>
<dbReference type="AlphaFoldDB" id="A0A1L7WU79"/>
<feature type="domain" description="Heterokaryon incompatibility" evidence="1">
    <location>
        <begin position="41"/>
        <end position="229"/>
    </location>
</feature>
<accession>A0A1L7WU79</accession>
<dbReference type="PANTHER" id="PTHR24148:SF73">
    <property type="entry name" value="HET DOMAIN PROTEIN (AFU_ORTHOLOGUE AFUA_8G01020)"/>
    <property type="match status" value="1"/>
</dbReference>
<dbReference type="InterPro" id="IPR052895">
    <property type="entry name" value="HetReg/Transcr_Mod"/>
</dbReference>
<protein>
    <recommendedName>
        <fullName evidence="1">Heterokaryon incompatibility domain-containing protein</fullName>
    </recommendedName>
</protein>
<reference evidence="2 3" key="1">
    <citation type="submission" date="2016-03" db="EMBL/GenBank/DDBJ databases">
        <authorList>
            <person name="Ploux O."/>
        </authorList>
    </citation>
    <scope>NUCLEOTIDE SEQUENCE [LARGE SCALE GENOMIC DNA]</scope>
    <source>
        <strain evidence="2 3">UAMH 11012</strain>
    </source>
</reference>
<dbReference type="InterPro" id="IPR010730">
    <property type="entry name" value="HET"/>
</dbReference>
<evidence type="ECO:0000313" key="3">
    <source>
        <dbReference type="Proteomes" id="UP000184330"/>
    </source>
</evidence>
<dbReference type="PANTHER" id="PTHR24148">
    <property type="entry name" value="ANKYRIN REPEAT DOMAIN-CONTAINING PROTEIN 39 HOMOLOG-RELATED"/>
    <property type="match status" value="1"/>
</dbReference>
<organism evidence="2 3">
    <name type="scientific">Phialocephala subalpina</name>
    <dbReference type="NCBI Taxonomy" id="576137"/>
    <lineage>
        <taxon>Eukaryota</taxon>
        <taxon>Fungi</taxon>
        <taxon>Dikarya</taxon>
        <taxon>Ascomycota</taxon>
        <taxon>Pezizomycotina</taxon>
        <taxon>Leotiomycetes</taxon>
        <taxon>Helotiales</taxon>
        <taxon>Mollisiaceae</taxon>
        <taxon>Phialocephala</taxon>
        <taxon>Phialocephala fortinii species complex</taxon>
    </lineage>
</organism>
<dbReference type="Proteomes" id="UP000184330">
    <property type="component" value="Unassembled WGS sequence"/>
</dbReference>
<name>A0A1L7WU79_9HELO</name>
<evidence type="ECO:0000259" key="1">
    <source>
        <dbReference type="Pfam" id="PF06985"/>
    </source>
</evidence>
<dbReference type="EMBL" id="FJOG01000007">
    <property type="protein sequence ID" value="CZR56300.1"/>
    <property type="molecule type" value="Genomic_DNA"/>
</dbReference>